<organism evidence="5 6">
    <name type="scientific">Candidatus Thiodiazotropha endoloripes</name>
    <dbReference type="NCBI Taxonomy" id="1818881"/>
    <lineage>
        <taxon>Bacteria</taxon>
        <taxon>Pseudomonadati</taxon>
        <taxon>Pseudomonadota</taxon>
        <taxon>Gammaproteobacteria</taxon>
        <taxon>Chromatiales</taxon>
        <taxon>Sedimenticolaceae</taxon>
        <taxon>Candidatus Thiodiazotropha</taxon>
    </lineage>
</organism>
<evidence type="ECO:0000313" key="6">
    <source>
        <dbReference type="Proteomes" id="UP000094849"/>
    </source>
</evidence>
<evidence type="ECO:0000256" key="1">
    <source>
        <dbReference type="ARBA" id="ARBA00006821"/>
    </source>
</evidence>
<dbReference type="Gene3D" id="3.20.110.10">
    <property type="entry name" value="Glycoside hydrolase 38, N terminal domain"/>
    <property type="match status" value="1"/>
</dbReference>
<dbReference type="GO" id="GO:0005975">
    <property type="term" value="P:carbohydrate metabolic process"/>
    <property type="evidence" value="ECO:0007669"/>
    <property type="project" value="InterPro"/>
</dbReference>
<dbReference type="EMBL" id="LVJZ01000003">
    <property type="protein sequence ID" value="ODB97251.1"/>
    <property type="molecule type" value="Genomic_DNA"/>
</dbReference>
<feature type="domain" description="Glycoside hydrolase family 57 N-terminal" evidence="4">
    <location>
        <begin position="14"/>
        <end position="439"/>
    </location>
</feature>
<dbReference type="PANTHER" id="PTHR36306">
    <property type="entry name" value="ALPHA-AMYLASE-RELATED-RELATED"/>
    <property type="match status" value="1"/>
</dbReference>
<keyword evidence="5" id="KW-0378">Hydrolase</keyword>
<dbReference type="GO" id="GO:0016787">
    <property type="term" value="F:hydrolase activity"/>
    <property type="evidence" value="ECO:0007669"/>
    <property type="project" value="UniProtKB-KW"/>
</dbReference>
<dbReference type="PANTHER" id="PTHR36306:SF1">
    <property type="entry name" value="ALPHA-AMYLASE-RELATED"/>
    <property type="match status" value="1"/>
</dbReference>
<dbReference type="SUPFAM" id="SSF88713">
    <property type="entry name" value="Glycoside hydrolase/deacetylase"/>
    <property type="match status" value="1"/>
</dbReference>
<comment type="caution">
    <text evidence="5">The sequence shown here is derived from an EMBL/GenBank/DDBJ whole genome shotgun (WGS) entry which is preliminary data.</text>
</comment>
<dbReference type="InterPro" id="IPR004300">
    <property type="entry name" value="Glyco_hydro_57_N"/>
</dbReference>
<dbReference type="Proteomes" id="UP000094849">
    <property type="component" value="Unassembled WGS sequence"/>
</dbReference>
<proteinExistence type="inferred from homology"/>
<dbReference type="AlphaFoldDB" id="A0A1E2URG8"/>
<reference evidence="5 6" key="1">
    <citation type="submission" date="2016-03" db="EMBL/GenBank/DDBJ databases">
        <title>Chemosynthetic sulphur-oxidizing symbionts of marine invertebrate animals are capable of nitrogen fixation.</title>
        <authorList>
            <person name="Petersen J.M."/>
            <person name="Kemper A."/>
            <person name="Gruber-Vodicka H."/>
            <person name="Cardini U."/>
            <person name="Geest Mvander."/>
            <person name="Kleiner M."/>
            <person name="Bulgheresi S."/>
            <person name="Fussmann M."/>
            <person name="Herbold C."/>
            <person name="Seah B.K.B."/>
            <person name="Antony C.Paul."/>
            <person name="Liu D."/>
            <person name="Belitz A."/>
            <person name="Weber M."/>
        </authorList>
    </citation>
    <scope>NUCLEOTIDE SEQUENCE [LARGE SCALE GENOMIC DNA]</scope>
    <source>
        <strain evidence="5">G_D</strain>
    </source>
</reference>
<dbReference type="InterPro" id="IPR052046">
    <property type="entry name" value="GH57_Enzymes"/>
</dbReference>
<dbReference type="RefSeq" id="WP_069024472.1">
    <property type="nucleotide sequence ID" value="NZ_LVJZ01000003.1"/>
</dbReference>
<gene>
    <name evidence="5" type="ORF">A3196_11080</name>
</gene>
<keyword evidence="6" id="KW-1185">Reference proteome</keyword>
<dbReference type="InterPro" id="IPR027291">
    <property type="entry name" value="Glyco_hydro_38_N_sf"/>
</dbReference>
<sequence length="571" mass="64962">MSDSEHQDNRLQVVFCWHMHQPYYKGPEGSDYLLPWVYLHGLKDYSDMAAHLEHVPDAKAVVNFAPVLLEQIDDYSEQIAAWLKTGQLIKDPLLAALAGPGLPVDEAYRKELISACMRANEHRLISRFKHFNELADLVKHTLENDRMVGYLNDQCLVDLLVWYHLAWVGECQRVNDLRVRSLQAKGRGFNSDDRRRLMELIGEVLQGLPGRYTDLAKSGQVELSVTPYAHPIVPLMIDMDSAKDALPSIHMPDLEQYPGGESRARWHMRKGLEVFEKHFGFRPKGCWPSEGGVSEATLKMLEEEGFNWAATGQQVLSNSLMAGGGDSQLPDNWVHSAYHVQEGHLNMFFRDDGLSDLIGFTYGEWHADDAVGDLINHLVNIADSCKGDPDAVVSIIMDGENAWEYYPYNGSYFLNAMYERLSQHPRLRLTTFSEVLDRQKKLSPRLSKLVAGSWVYGTFTTWIGDRDKNRAWDMLGEAKKVYDQVLDTKNFSDDQLREIEKQLAICEGSDWFWWFGDYNPESTVSDFEQLFRSQLSHLFELLGEPVPDYLSEVFAVGSGAPVQGGVMKKND</sequence>
<dbReference type="CDD" id="cd10796">
    <property type="entry name" value="GH57N_APU"/>
    <property type="match status" value="1"/>
</dbReference>
<keyword evidence="2 3" id="KW-0119">Carbohydrate metabolism</keyword>
<protein>
    <submittedName>
        <fullName evidence="5">Glycoside hydrolase</fullName>
    </submittedName>
</protein>
<accession>A0A1E2URG8</accession>
<dbReference type="STRING" id="1818881.A3196_11080"/>
<evidence type="ECO:0000256" key="2">
    <source>
        <dbReference type="ARBA" id="ARBA00023277"/>
    </source>
</evidence>
<evidence type="ECO:0000313" key="5">
    <source>
        <dbReference type="EMBL" id="ODB97251.1"/>
    </source>
</evidence>
<evidence type="ECO:0000256" key="3">
    <source>
        <dbReference type="RuleBase" id="RU361196"/>
    </source>
</evidence>
<evidence type="ECO:0000259" key="4">
    <source>
        <dbReference type="Pfam" id="PF03065"/>
    </source>
</evidence>
<name>A0A1E2URG8_9GAMM</name>
<dbReference type="InterPro" id="IPR011330">
    <property type="entry name" value="Glyco_hydro/deAcase_b/a-brl"/>
</dbReference>
<comment type="similarity">
    <text evidence="1 3">Belongs to the glycosyl hydrolase 57 family.</text>
</comment>
<dbReference type="Pfam" id="PF03065">
    <property type="entry name" value="Glyco_hydro_57"/>
    <property type="match status" value="1"/>
</dbReference>